<organism evidence="1 2">
    <name type="scientific">Acaulospora colombiana</name>
    <dbReference type="NCBI Taxonomy" id="27376"/>
    <lineage>
        <taxon>Eukaryota</taxon>
        <taxon>Fungi</taxon>
        <taxon>Fungi incertae sedis</taxon>
        <taxon>Mucoromycota</taxon>
        <taxon>Glomeromycotina</taxon>
        <taxon>Glomeromycetes</taxon>
        <taxon>Diversisporales</taxon>
        <taxon>Acaulosporaceae</taxon>
        <taxon>Acaulospora</taxon>
    </lineage>
</organism>
<accession>A0ACA9M4I6</accession>
<keyword evidence="2" id="KW-1185">Reference proteome</keyword>
<protein>
    <submittedName>
        <fullName evidence="1">11065_t:CDS:1</fullName>
    </submittedName>
</protein>
<feature type="non-terminal residue" evidence="1">
    <location>
        <position position="1"/>
    </location>
</feature>
<evidence type="ECO:0000313" key="1">
    <source>
        <dbReference type="EMBL" id="CAG8567396.1"/>
    </source>
</evidence>
<sequence>PLEYVSHNFYTKQSNLPQHYASISEARNAGAISGFDWITRFKIKRLIDDFGGILEISLLPSLFFETYNLAFPVNITENELGSIMKSTYPETFEILEFENNQYISSIPFSTLNNTTSLHNVKFNSLNLDPLFYDYNFSNYSATNFEMTEELQKLHERLILSMNNTVMNSKKSTNRQPFANKLTQKYNSLNKENSIPTFSYRKPIEFLHKENVFNDQNKRKVEDVKKETSLGKLLHR</sequence>
<dbReference type="Proteomes" id="UP000789525">
    <property type="component" value="Unassembled WGS sequence"/>
</dbReference>
<reference evidence="1" key="1">
    <citation type="submission" date="2021-06" db="EMBL/GenBank/DDBJ databases">
        <authorList>
            <person name="Kallberg Y."/>
            <person name="Tangrot J."/>
            <person name="Rosling A."/>
        </authorList>
    </citation>
    <scope>NUCLEOTIDE SEQUENCE</scope>
    <source>
        <strain evidence="1">CL356</strain>
    </source>
</reference>
<gene>
    <name evidence="1" type="ORF">ACOLOM_LOCUS5463</name>
</gene>
<proteinExistence type="predicted"/>
<comment type="caution">
    <text evidence="1">The sequence shown here is derived from an EMBL/GenBank/DDBJ whole genome shotgun (WGS) entry which is preliminary data.</text>
</comment>
<dbReference type="EMBL" id="CAJVPT010010130">
    <property type="protein sequence ID" value="CAG8567396.1"/>
    <property type="molecule type" value="Genomic_DNA"/>
</dbReference>
<name>A0ACA9M4I6_9GLOM</name>
<evidence type="ECO:0000313" key="2">
    <source>
        <dbReference type="Proteomes" id="UP000789525"/>
    </source>
</evidence>